<name>A0A1A8VYM5_PLAMA</name>
<evidence type="ECO:0000313" key="2">
    <source>
        <dbReference type="EMBL" id="SBS83963.1"/>
    </source>
</evidence>
<reference evidence="3" key="1">
    <citation type="submission" date="2016-05" db="EMBL/GenBank/DDBJ databases">
        <authorList>
            <person name="Naeem Raeece"/>
        </authorList>
    </citation>
    <scope>NUCLEOTIDE SEQUENCE [LARGE SCALE GENOMIC DNA]</scope>
</reference>
<proteinExistence type="predicted"/>
<dbReference type="AlphaFoldDB" id="A0A1A8VYM5"/>
<feature type="region of interest" description="Disordered" evidence="1">
    <location>
        <begin position="224"/>
        <end position="288"/>
    </location>
</feature>
<feature type="compositionally biased region" description="Low complexity" evidence="1">
    <location>
        <begin position="231"/>
        <end position="288"/>
    </location>
</feature>
<dbReference type="EMBL" id="FLQW01000455">
    <property type="protein sequence ID" value="SBS83963.1"/>
    <property type="molecule type" value="Genomic_DNA"/>
</dbReference>
<evidence type="ECO:0000313" key="3">
    <source>
        <dbReference type="Proteomes" id="UP000078597"/>
    </source>
</evidence>
<gene>
    <name evidence="2" type="ORF">PMALA_008460</name>
</gene>
<protein>
    <submittedName>
        <fullName evidence="2">Uncharacterized protein</fullName>
    </submittedName>
</protein>
<evidence type="ECO:0000256" key="1">
    <source>
        <dbReference type="SAM" id="MobiDB-lite"/>
    </source>
</evidence>
<organism evidence="2 3">
    <name type="scientific">Plasmodium malariae</name>
    <dbReference type="NCBI Taxonomy" id="5858"/>
    <lineage>
        <taxon>Eukaryota</taxon>
        <taxon>Sar</taxon>
        <taxon>Alveolata</taxon>
        <taxon>Apicomplexa</taxon>
        <taxon>Aconoidasida</taxon>
        <taxon>Haemosporida</taxon>
        <taxon>Plasmodiidae</taxon>
        <taxon>Plasmodium</taxon>
        <taxon>Plasmodium (Plasmodium)</taxon>
    </lineage>
</organism>
<sequence length="651" mass="72787">MNPYMWGGDAISVTLHSENGMNNRVVRESGKKVEGVHDVSSDNGSSKDKGPLDIDSICRGRVDSNGGASNNMDSCVTLSKEKYFPNGYVEKKKETLHGKGEGIILNKRKPIFFSTNNKYNNDERREGGEYSNSKFNELIYNSVNSSYKNEAYGNNVNYMMNKEIMTRNGSSFVKDNSSNGINSLNVYTCNDAIINVDRTSNILIDEDYKYSIIEDRHKYDKANVRSKHLGNISSSNGNNMSSSKDNNMSSSKDNNMSSSNDNNMSSSKDNNMSSSNDNNNISSNDNNISSSNNAICSYYKQGHTRSKSKDKNWKDVNYYNVMNNKANNDDGSCQIGNLKINSTISGGMKMEAMRNERNANGEKAATMVDTVDMVDVTGLTGMIDGNNGVHGNSDRILYDETAVIFDEEGFNRDSKHLNESSRNSDVYIYGEKKQHSSKIDKQHAVSNNWNSMNNMNNNNNLNNNNMYNNNMHNNNMHNNNMHNNNMHNSSNSNTYNGESKSKIKKKYLTYYPYDRSFNKSSGINANKLYNDSPNDYPICSSNDVKVLSQPDVYTLDDKGATSDGNDLMKMPNQYHDVDGDAYNGEYTNVNENIINGVTYDIDGDNNNVVQNFNQGVDNTVIPHTVSSEEGESANDEDFNVQQAIINSLIDL</sequence>
<feature type="region of interest" description="Disordered" evidence="1">
    <location>
        <begin position="28"/>
        <end position="55"/>
    </location>
</feature>
<dbReference type="VEuPathDB" id="PlasmoDB:PmUG01_07035900"/>
<dbReference type="Proteomes" id="UP000078597">
    <property type="component" value="Unassembled WGS sequence"/>
</dbReference>
<accession>A0A1A8VYM5</accession>